<feature type="signal peptide" evidence="2">
    <location>
        <begin position="1"/>
        <end position="21"/>
    </location>
</feature>
<evidence type="ECO:0000313" key="5">
    <source>
        <dbReference type="Proteomes" id="UP001255185"/>
    </source>
</evidence>
<feature type="chain" id="PRO_5046080386" description="Secretion system C-terminal sorting domain-containing protein" evidence="2">
    <location>
        <begin position="22"/>
        <end position="435"/>
    </location>
</feature>
<keyword evidence="1 2" id="KW-0732">Signal</keyword>
<sequence length="435" mass="46927">MKKLYFFISAGLLLNSLDLIAQTDFLLLDGFGSRLYDINDNGNAVHPGAYYSYSTNTSSPAEAESTGTNRLNNAENVAGKMLFVAGDGSNLDQGAYKKNGVWTAIGYFPGDVPGNSWFGNAYHISENSTYVAGQMTSDGPGSSYPFIYNTDTNTLTKLIGDGLWNNGRGSAVNDNGVVAGWVDREDIFNTGTFRVPAYFDAGGAMHYIDFDVPEYGEANDVNNAGQVVGYKGSKAFIYNTSTQEYQAFDAPVGQINPVFVSISDNGVAVGYCGMLGDRDVIIYHPSIGENPVLLTDFLATQEVDVTTSDGKLGTALGVSPDGTFICGFDNAAPVFFAAGWVVRLDESLLSLKEVKKSKLQVSMYPNPVKDVFTISSEENIESLQIYSVSGQLLISKLSIKDKSFSVDLSDLQTGMYIAIATLDDMQTQTVRVIKE</sequence>
<organism evidence="4 5">
    <name type="scientific">Flavobacterium arsenatis</name>
    <dbReference type="NCBI Taxonomy" id="1484332"/>
    <lineage>
        <taxon>Bacteria</taxon>
        <taxon>Pseudomonadati</taxon>
        <taxon>Bacteroidota</taxon>
        <taxon>Flavobacteriia</taxon>
        <taxon>Flavobacteriales</taxon>
        <taxon>Flavobacteriaceae</taxon>
        <taxon>Flavobacterium</taxon>
    </lineage>
</organism>
<evidence type="ECO:0000256" key="2">
    <source>
        <dbReference type="SAM" id="SignalP"/>
    </source>
</evidence>
<dbReference type="RefSeq" id="WP_310025425.1">
    <property type="nucleotide sequence ID" value="NZ_JAVDVI010000004.1"/>
</dbReference>
<dbReference type="Proteomes" id="UP001255185">
    <property type="component" value="Unassembled WGS sequence"/>
</dbReference>
<evidence type="ECO:0000256" key="1">
    <source>
        <dbReference type="ARBA" id="ARBA00022729"/>
    </source>
</evidence>
<evidence type="ECO:0000259" key="3">
    <source>
        <dbReference type="Pfam" id="PF18962"/>
    </source>
</evidence>
<feature type="domain" description="Secretion system C-terminal sorting" evidence="3">
    <location>
        <begin position="363"/>
        <end position="427"/>
    </location>
</feature>
<evidence type="ECO:0000313" key="4">
    <source>
        <dbReference type="EMBL" id="MDR6967338.1"/>
    </source>
</evidence>
<reference evidence="4 5" key="1">
    <citation type="submission" date="2023-07" db="EMBL/GenBank/DDBJ databases">
        <title>Sorghum-associated microbial communities from plants grown in Nebraska, USA.</title>
        <authorList>
            <person name="Schachtman D."/>
        </authorList>
    </citation>
    <scope>NUCLEOTIDE SEQUENCE [LARGE SCALE GENOMIC DNA]</scope>
    <source>
        <strain evidence="4 5">3773</strain>
    </source>
</reference>
<dbReference type="EMBL" id="JAVDVI010000004">
    <property type="protein sequence ID" value="MDR6967338.1"/>
    <property type="molecule type" value="Genomic_DNA"/>
</dbReference>
<dbReference type="Pfam" id="PF18962">
    <property type="entry name" value="Por_Secre_tail"/>
    <property type="match status" value="1"/>
</dbReference>
<name>A0ABU1TN78_9FLAO</name>
<keyword evidence="5" id="KW-1185">Reference proteome</keyword>
<gene>
    <name evidence="4" type="ORF">J2X31_001345</name>
</gene>
<comment type="caution">
    <text evidence="4">The sequence shown here is derived from an EMBL/GenBank/DDBJ whole genome shotgun (WGS) entry which is preliminary data.</text>
</comment>
<dbReference type="InterPro" id="IPR026444">
    <property type="entry name" value="Secre_tail"/>
</dbReference>
<accession>A0ABU1TN78</accession>
<dbReference type="NCBIfam" id="TIGR04183">
    <property type="entry name" value="Por_Secre_tail"/>
    <property type="match status" value="1"/>
</dbReference>
<protein>
    <recommendedName>
        <fullName evidence="3">Secretion system C-terminal sorting domain-containing protein</fullName>
    </recommendedName>
</protein>
<proteinExistence type="predicted"/>